<feature type="modified residue" description="N6-(pyridoxal phosphate)lysine" evidence="16">
    <location>
        <position position="408"/>
    </location>
</feature>
<dbReference type="FunFam" id="3.40.640.10:FF:000020">
    <property type="entry name" value="sphingosine-1-phosphate lyase 1"/>
    <property type="match status" value="1"/>
</dbReference>
<keyword evidence="8" id="KW-0746">Sphingolipid metabolism</keyword>
<dbReference type="GO" id="GO:0030170">
    <property type="term" value="F:pyridoxal phosphate binding"/>
    <property type="evidence" value="ECO:0007669"/>
    <property type="project" value="InterPro"/>
</dbReference>
<dbReference type="InterPro" id="IPR050477">
    <property type="entry name" value="GrpII_AminoAcid_Decarb"/>
</dbReference>
<evidence type="ECO:0000256" key="17">
    <source>
        <dbReference type="SAM" id="MobiDB-lite"/>
    </source>
</evidence>
<dbReference type="Gene3D" id="3.90.1150.10">
    <property type="entry name" value="Aspartate Aminotransferase, domain 1"/>
    <property type="match status" value="1"/>
</dbReference>
<dbReference type="GO" id="GO:0019752">
    <property type="term" value="P:carboxylic acid metabolic process"/>
    <property type="evidence" value="ECO:0007669"/>
    <property type="project" value="InterPro"/>
</dbReference>
<evidence type="ECO:0000256" key="1">
    <source>
        <dbReference type="ARBA" id="ARBA00001933"/>
    </source>
</evidence>
<evidence type="ECO:0000313" key="19">
    <source>
        <dbReference type="EMBL" id="KAG2454973.1"/>
    </source>
</evidence>
<evidence type="ECO:0000256" key="9">
    <source>
        <dbReference type="ARBA" id="ARBA00022989"/>
    </source>
</evidence>
<evidence type="ECO:0000256" key="13">
    <source>
        <dbReference type="ARBA" id="ARBA00038302"/>
    </source>
</evidence>
<evidence type="ECO:0000256" key="6">
    <source>
        <dbReference type="ARBA" id="ARBA00022824"/>
    </source>
</evidence>
<dbReference type="InterPro" id="IPR002129">
    <property type="entry name" value="PyrdxlP-dep_de-COase"/>
</dbReference>
<comment type="similarity">
    <text evidence="13">Belongs to the group II decarboxylase family. Sphingosine-1-phosphate lyase subfamily.</text>
</comment>
<evidence type="ECO:0000256" key="15">
    <source>
        <dbReference type="ARBA" id="ARBA00042568"/>
    </source>
</evidence>
<evidence type="ECO:0000256" key="4">
    <source>
        <dbReference type="ARBA" id="ARBA00004991"/>
    </source>
</evidence>
<evidence type="ECO:0000256" key="8">
    <source>
        <dbReference type="ARBA" id="ARBA00022919"/>
    </source>
</evidence>
<comment type="pathway">
    <text evidence="4">Sphingolipid metabolism.</text>
</comment>
<name>A0A836BD91_9CHLO</name>
<keyword evidence="20" id="KW-1185">Reference proteome</keyword>
<comment type="subcellular location">
    <subcellularLocation>
        <location evidence="2">Endoplasmic reticulum membrane</location>
        <topology evidence="2">Single-pass membrane protein</topology>
    </subcellularLocation>
</comment>
<keyword evidence="10" id="KW-0443">Lipid metabolism</keyword>
<evidence type="ECO:0000256" key="16">
    <source>
        <dbReference type="PIRSR" id="PIRSR602129-50"/>
    </source>
</evidence>
<gene>
    <name evidence="19" type="ORF">HYH02_000799</name>
</gene>
<dbReference type="PANTHER" id="PTHR42735:SF6">
    <property type="entry name" value="SPHINGOSINE-1-PHOSPHATE LYASE 1"/>
    <property type="match status" value="1"/>
</dbReference>
<comment type="pathway">
    <text evidence="3">Lipid metabolism; sphingolipid metabolism.</text>
</comment>
<keyword evidence="12" id="KW-0456">Lyase</keyword>
<evidence type="ECO:0000313" key="20">
    <source>
        <dbReference type="Proteomes" id="UP000613740"/>
    </source>
</evidence>
<dbReference type="Proteomes" id="UP000613740">
    <property type="component" value="Unassembled WGS sequence"/>
</dbReference>
<evidence type="ECO:0000256" key="12">
    <source>
        <dbReference type="ARBA" id="ARBA00023239"/>
    </source>
</evidence>
<protein>
    <recommendedName>
        <fullName evidence="14">sphinganine-1-phosphate aldolase</fullName>
        <ecNumber evidence="14">4.1.2.27</ecNumber>
    </recommendedName>
    <alternativeName>
        <fullName evidence="15">Sphingosine-1-phosphate aldolase</fullName>
    </alternativeName>
</protein>
<evidence type="ECO:0000256" key="3">
    <source>
        <dbReference type="ARBA" id="ARBA00004760"/>
    </source>
</evidence>
<reference evidence="19" key="1">
    <citation type="journal article" date="2020" name="bioRxiv">
        <title>Comparative genomics of Chlamydomonas.</title>
        <authorList>
            <person name="Craig R.J."/>
            <person name="Hasan A.R."/>
            <person name="Ness R.W."/>
            <person name="Keightley P.D."/>
        </authorList>
    </citation>
    <scope>NUCLEOTIDE SEQUENCE</scope>
    <source>
        <strain evidence="19">CCAP 11/173</strain>
    </source>
</reference>
<keyword evidence="6" id="KW-0256">Endoplasmic reticulum</keyword>
<dbReference type="InterPro" id="IPR015422">
    <property type="entry name" value="PyrdxlP-dep_Trfase_small"/>
</dbReference>
<proteinExistence type="inferred from homology"/>
<comment type="caution">
    <text evidence="19">The sequence shown here is derived from an EMBL/GenBank/DDBJ whole genome shotgun (WGS) entry which is preliminary data.</text>
</comment>
<evidence type="ECO:0000256" key="10">
    <source>
        <dbReference type="ARBA" id="ARBA00023098"/>
    </source>
</evidence>
<dbReference type="GO" id="GO:0005789">
    <property type="term" value="C:endoplasmic reticulum membrane"/>
    <property type="evidence" value="ECO:0007669"/>
    <property type="project" value="UniProtKB-SubCell"/>
</dbReference>
<keyword evidence="7 16" id="KW-0663">Pyridoxal phosphate</keyword>
<sequence>MREHLQVLQAQGRHLLAQALERIPPDVRSQATDAIAKAYEQAAPLLARGYAVAEPHVIVANDALARAREQFNQSVADLDAATLVVATVLVLLALNLVLWAVRRLARPFTERGVLPVLFDTIRSLPPLSGIIAKEKAKMRQKLLSSRDKAVPGGGPRDTLTSLPLRGTPAEEVAARLQRRALADVQLGADGQSRLSGAVYMAAHSPHRQLLDSTVAAFSLTNPLHADSFPSVRQMEAEVVAMTAGLLGGGPAGPAPQVCGAMTSGGTESILSAVKASRDYMAARRGVRQPEMIIGVSAHAAYWKAAEYFNIKLHVVPVGPDFRLRAADVRRRLNANTVLVVASAPGFPHGLVDDVKGIAGLAARAGICCHVDACLGGFCLPFVRKLGSRVPPFDFAVRGVTSMSVDTHKFGMAHKGTSVVLYRTPELRRHQFTQITDWSGGLYISPGLAGSRNGALIASAWASLVHLGEEGLLAATARIMAARDELVRGIGAQVPELEVIGEPEMGVVAFRPRPGHPARINIYVLNDHLTQQGWHMNALQNPPALHFCFTYMNSGMAPALVAALRAGVDALAAAGPAAAAAAAKDGSAPLYGMANVSPDRGMIGEFLVAYQDVMLMP</sequence>
<feature type="region of interest" description="Disordered" evidence="17">
    <location>
        <begin position="144"/>
        <end position="163"/>
    </location>
</feature>
<dbReference type="Gene3D" id="6.10.140.2150">
    <property type="match status" value="1"/>
</dbReference>
<dbReference type="InterPro" id="IPR015424">
    <property type="entry name" value="PyrdxlP-dep_Trfase"/>
</dbReference>
<feature type="transmembrane region" description="Helical" evidence="18">
    <location>
        <begin position="80"/>
        <end position="101"/>
    </location>
</feature>
<dbReference type="EMBL" id="JAEHOD010000001">
    <property type="protein sequence ID" value="KAG2454973.1"/>
    <property type="molecule type" value="Genomic_DNA"/>
</dbReference>
<evidence type="ECO:0000256" key="14">
    <source>
        <dbReference type="ARBA" id="ARBA00038965"/>
    </source>
</evidence>
<dbReference type="OrthoDB" id="10254570at2759"/>
<dbReference type="GO" id="GO:0030149">
    <property type="term" value="P:sphingolipid catabolic process"/>
    <property type="evidence" value="ECO:0007669"/>
    <property type="project" value="TreeGrafter"/>
</dbReference>
<dbReference type="EC" id="4.1.2.27" evidence="14"/>
<dbReference type="Gene3D" id="3.40.640.10">
    <property type="entry name" value="Type I PLP-dependent aspartate aminotransferase-like (Major domain)"/>
    <property type="match status" value="1"/>
</dbReference>
<comment type="cofactor">
    <cofactor evidence="1 16">
        <name>pyridoxal 5'-phosphate</name>
        <dbReference type="ChEBI" id="CHEBI:597326"/>
    </cofactor>
</comment>
<accession>A0A836BD91</accession>
<organism evidence="19 20">
    <name type="scientific">Chlamydomonas schloesseri</name>
    <dbReference type="NCBI Taxonomy" id="2026947"/>
    <lineage>
        <taxon>Eukaryota</taxon>
        <taxon>Viridiplantae</taxon>
        <taxon>Chlorophyta</taxon>
        <taxon>core chlorophytes</taxon>
        <taxon>Chlorophyceae</taxon>
        <taxon>CS clade</taxon>
        <taxon>Chlamydomonadales</taxon>
        <taxon>Chlamydomonadaceae</taxon>
        <taxon>Chlamydomonas</taxon>
    </lineage>
</organism>
<keyword evidence="5 18" id="KW-0812">Transmembrane</keyword>
<evidence type="ECO:0000256" key="5">
    <source>
        <dbReference type="ARBA" id="ARBA00022692"/>
    </source>
</evidence>
<dbReference type="Pfam" id="PF00282">
    <property type="entry name" value="Pyridoxal_deC"/>
    <property type="match status" value="1"/>
</dbReference>
<dbReference type="AlphaFoldDB" id="A0A836BD91"/>
<dbReference type="InterPro" id="IPR015421">
    <property type="entry name" value="PyrdxlP-dep_Trfase_major"/>
</dbReference>
<keyword evidence="9 18" id="KW-1133">Transmembrane helix</keyword>
<evidence type="ECO:0000256" key="11">
    <source>
        <dbReference type="ARBA" id="ARBA00023136"/>
    </source>
</evidence>
<dbReference type="GO" id="GO:0008117">
    <property type="term" value="F:sphinganine-1-phosphate aldolase activity"/>
    <property type="evidence" value="ECO:0007669"/>
    <property type="project" value="UniProtKB-EC"/>
</dbReference>
<keyword evidence="11 18" id="KW-0472">Membrane</keyword>
<dbReference type="SUPFAM" id="SSF53383">
    <property type="entry name" value="PLP-dependent transferases"/>
    <property type="match status" value="1"/>
</dbReference>
<dbReference type="PANTHER" id="PTHR42735">
    <property type="match status" value="1"/>
</dbReference>
<evidence type="ECO:0000256" key="7">
    <source>
        <dbReference type="ARBA" id="ARBA00022898"/>
    </source>
</evidence>
<evidence type="ECO:0000256" key="18">
    <source>
        <dbReference type="SAM" id="Phobius"/>
    </source>
</evidence>
<evidence type="ECO:0000256" key="2">
    <source>
        <dbReference type="ARBA" id="ARBA00004389"/>
    </source>
</evidence>